<sequence>DAGIRTLLDCREQPRYRADSGRPGSGNNRTGRDGEDLVVGVPPGTVVQDEQGAVLADLVEPGERYLGARGGRGGRGNARFATATNQAPRRAQDGEAGEER</sequence>
<dbReference type="InterPro" id="IPR036726">
    <property type="entry name" value="GTP1_OBG_dom_sf"/>
</dbReference>
<comment type="caution">
    <text evidence="3">The sequence shown here is derived from an EMBL/GenBank/DDBJ whole genome shotgun (WGS) entry which is preliminary data.</text>
</comment>
<evidence type="ECO:0000256" key="1">
    <source>
        <dbReference type="SAM" id="MobiDB-lite"/>
    </source>
</evidence>
<organism evidence="3 4">
    <name type="scientific">Eiseniibacteriota bacterium</name>
    <dbReference type="NCBI Taxonomy" id="2212470"/>
    <lineage>
        <taxon>Bacteria</taxon>
        <taxon>Candidatus Eiseniibacteriota</taxon>
    </lineage>
</organism>
<dbReference type="PROSITE" id="PS51883">
    <property type="entry name" value="OBG"/>
    <property type="match status" value="1"/>
</dbReference>
<dbReference type="EMBL" id="VBPA01000101">
    <property type="protein sequence ID" value="TMQ71798.1"/>
    <property type="molecule type" value="Genomic_DNA"/>
</dbReference>
<dbReference type="GO" id="GO:0005525">
    <property type="term" value="F:GTP binding"/>
    <property type="evidence" value="ECO:0007669"/>
    <property type="project" value="InterPro"/>
</dbReference>
<dbReference type="InterPro" id="IPR006169">
    <property type="entry name" value="GTP1_OBG_dom"/>
</dbReference>
<feature type="domain" description="Obg" evidence="2">
    <location>
        <begin position="1"/>
        <end position="100"/>
    </location>
</feature>
<dbReference type="InterPro" id="IPR045086">
    <property type="entry name" value="OBG_GTPase"/>
</dbReference>
<feature type="compositionally biased region" description="Basic and acidic residues" evidence="1">
    <location>
        <begin position="90"/>
        <end position="100"/>
    </location>
</feature>
<dbReference type="PANTHER" id="PTHR11702">
    <property type="entry name" value="DEVELOPMENTALLY REGULATED GTP-BINDING PROTEIN-RELATED"/>
    <property type="match status" value="1"/>
</dbReference>
<feature type="compositionally biased region" description="Basic and acidic residues" evidence="1">
    <location>
        <begin position="8"/>
        <end position="20"/>
    </location>
</feature>
<dbReference type="AlphaFoldDB" id="A0A538U7F0"/>
<evidence type="ECO:0000313" key="4">
    <source>
        <dbReference type="Proteomes" id="UP000319836"/>
    </source>
</evidence>
<feature type="non-terminal residue" evidence="3">
    <location>
        <position position="100"/>
    </location>
</feature>
<dbReference type="GO" id="GO:0042254">
    <property type="term" value="P:ribosome biogenesis"/>
    <property type="evidence" value="ECO:0007669"/>
    <property type="project" value="UniProtKB-UniRule"/>
</dbReference>
<feature type="region of interest" description="Disordered" evidence="1">
    <location>
        <begin position="65"/>
        <end position="100"/>
    </location>
</feature>
<evidence type="ECO:0000259" key="2">
    <source>
        <dbReference type="PROSITE" id="PS51883"/>
    </source>
</evidence>
<dbReference type="Proteomes" id="UP000319836">
    <property type="component" value="Unassembled WGS sequence"/>
</dbReference>
<dbReference type="Pfam" id="PF01018">
    <property type="entry name" value="GTP1_OBG"/>
    <property type="match status" value="1"/>
</dbReference>
<accession>A0A538U7F0</accession>
<reference evidence="3 4" key="1">
    <citation type="journal article" date="2019" name="Nat. Microbiol.">
        <title>Mediterranean grassland soil C-N compound turnover is dependent on rainfall and depth, and is mediated by genomically divergent microorganisms.</title>
        <authorList>
            <person name="Diamond S."/>
            <person name="Andeer P.F."/>
            <person name="Li Z."/>
            <person name="Crits-Christoph A."/>
            <person name="Burstein D."/>
            <person name="Anantharaman K."/>
            <person name="Lane K.R."/>
            <person name="Thomas B.C."/>
            <person name="Pan C."/>
            <person name="Northen T.R."/>
            <person name="Banfield J.F."/>
        </authorList>
    </citation>
    <scope>NUCLEOTIDE SEQUENCE [LARGE SCALE GENOMIC DNA]</scope>
    <source>
        <strain evidence="3">WS_10</strain>
    </source>
</reference>
<protein>
    <submittedName>
        <fullName evidence="3">GTPase ObgE</fullName>
    </submittedName>
</protein>
<gene>
    <name evidence="3" type="ORF">E6K80_04510</name>
</gene>
<feature type="region of interest" description="Disordered" evidence="1">
    <location>
        <begin position="1"/>
        <end position="38"/>
    </location>
</feature>
<dbReference type="Gene3D" id="2.70.210.12">
    <property type="entry name" value="GTP1/OBG domain"/>
    <property type="match status" value="1"/>
</dbReference>
<dbReference type="SUPFAM" id="SSF82051">
    <property type="entry name" value="Obg GTP-binding protein N-terminal domain"/>
    <property type="match status" value="1"/>
</dbReference>
<feature type="non-terminal residue" evidence="3">
    <location>
        <position position="1"/>
    </location>
</feature>
<name>A0A538U7F0_UNCEI</name>
<dbReference type="PANTHER" id="PTHR11702:SF31">
    <property type="entry name" value="MITOCHONDRIAL RIBOSOME-ASSOCIATED GTPASE 2"/>
    <property type="match status" value="1"/>
</dbReference>
<evidence type="ECO:0000313" key="3">
    <source>
        <dbReference type="EMBL" id="TMQ71798.1"/>
    </source>
</evidence>
<proteinExistence type="predicted"/>
<dbReference type="GO" id="GO:0003924">
    <property type="term" value="F:GTPase activity"/>
    <property type="evidence" value="ECO:0007669"/>
    <property type="project" value="InterPro"/>
</dbReference>